<dbReference type="Proteomes" id="UP001301958">
    <property type="component" value="Unassembled WGS sequence"/>
</dbReference>
<dbReference type="PANTHER" id="PTHR39596:SF4">
    <property type="entry name" value="HET DOMAIN PROTEIN (AFU_ORTHOLOGUE AFUA_3G03140)-RELATED"/>
    <property type="match status" value="1"/>
</dbReference>
<dbReference type="EMBL" id="MU865320">
    <property type="protein sequence ID" value="KAK4228282.1"/>
    <property type="molecule type" value="Genomic_DNA"/>
</dbReference>
<comment type="caution">
    <text evidence="1">The sequence shown here is derived from an EMBL/GenBank/DDBJ whole genome shotgun (WGS) entry which is preliminary data.</text>
</comment>
<reference evidence="1" key="2">
    <citation type="submission" date="2023-05" db="EMBL/GenBank/DDBJ databases">
        <authorList>
            <consortium name="Lawrence Berkeley National Laboratory"/>
            <person name="Steindorff A."/>
            <person name="Hensen N."/>
            <person name="Bonometti L."/>
            <person name="Westerberg I."/>
            <person name="Brannstrom I.O."/>
            <person name="Guillou S."/>
            <person name="Cros-Aarteil S."/>
            <person name="Calhoun S."/>
            <person name="Haridas S."/>
            <person name="Kuo A."/>
            <person name="Mondo S."/>
            <person name="Pangilinan J."/>
            <person name="Riley R."/>
            <person name="Labutti K."/>
            <person name="Andreopoulos B."/>
            <person name="Lipzen A."/>
            <person name="Chen C."/>
            <person name="Yanf M."/>
            <person name="Daum C."/>
            <person name="Ng V."/>
            <person name="Clum A."/>
            <person name="Ohm R."/>
            <person name="Martin F."/>
            <person name="Silar P."/>
            <person name="Natvig D."/>
            <person name="Lalanne C."/>
            <person name="Gautier V."/>
            <person name="Ament-Velasquez S.L."/>
            <person name="Kruys A."/>
            <person name="Hutchinson M.I."/>
            <person name="Powell A.J."/>
            <person name="Barry K."/>
            <person name="Miller A.N."/>
            <person name="Grigoriev I.V."/>
            <person name="Debuchy R."/>
            <person name="Gladieux P."/>
            <person name="Thoren M.H."/>
            <person name="Johannesson H."/>
        </authorList>
    </citation>
    <scope>NUCLEOTIDE SEQUENCE</scope>
    <source>
        <strain evidence="1">CBS 990.96</strain>
    </source>
</reference>
<evidence type="ECO:0000313" key="1">
    <source>
        <dbReference type="EMBL" id="KAK4228282.1"/>
    </source>
</evidence>
<gene>
    <name evidence="1" type="ORF">QBC38DRAFT_362133</name>
</gene>
<accession>A0AAN7BRS4</accession>
<reference evidence="1" key="1">
    <citation type="journal article" date="2023" name="Mol. Phylogenet. Evol.">
        <title>Genome-scale phylogeny and comparative genomics of the fungal order Sordariales.</title>
        <authorList>
            <person name="Hensen N."/>
            <person name="Bonometti L."/>
            <person name="Westerberg I."/>
            <person name="Brannstrom I.O."/>
            <person name="Guillou S."/>
            <person name="Cros-Aarteil S."/>
            <person name="Calhoun S."/>
            <person name="Haridas S."/>
            <person name="Kuo A."/>
            <person name="Mondo S."/>
            <person name="Pangilinan J."/>
            <person name="Riley R."/>
            <person name="LaButti K."/>
            <person name="Andreopoulos B."/>
            <person name="Lipzen A."/>
            <person name="Chen C."/>
            <person name="Yan M."/>
            <person name="Daum C."/>
            <person name="Ng V."/>
            <person name="Clum A."/>
            <person name="Steindorff A."/>
            <person name="Ohm R.A."/>
            <person name="Martin F."/>
            <person name="Silar P."/>
            <person name="Natvig D.O."/>
            <person name="Lalanne C."/>
            <person name="Gautier V."/>
            <person name="Ament-Velasquez S.L."/>
            <person name="Kruys A."/>
            <person name="Hutchinson M.I."/>
            <person name="Powell A.J."/>
            <person name="Barry K."/>
            <person name="Miller A.N."/>
            <person name="Grigoriev I.V."/>
            <person name="Debuchy R."/>
            <person name="Gladieux P."/>
            <person name="Hiltunen Thoren M."/>
            <person name="Johannesson H."/>
        </authorList>
    </citation>
    <scope>NUCLEOTIDE SEQUENCE</scope>
    <source>
        <strain evidence="1">CBS 990.96</strain>
    </source>
</reference>
<evidence type="ECO:0008006" key="3">
    <source>
        <dbReference type="Google" id="ProtNLM"/>
    </source>
</evidence>
<evidence type="ECO:0000313" key="2">
    <source>
        <dbReference type="Proteomes" id="UP001301958"/>
    </source>
</evidence>
<dbReference type="PANTHER" id="PTHR39596">
    <property type="match status" value="1"/>
</dbReference>
<name>A0AAN7BRS4_9PEZI</name>
<protein>
    <recommendedName>
        <fullName evidence="3">Heterokaryon incompatibility domain-containing protein</fullName>
    </recommendedName>
</protein>
<keyword evidence="2" id="KW-1185">Reference proteome</keyword>
<proteinExistence type="predicted"/>
<sequence>MVRILDQDRSDPVSLDSRGHPLRLSHYNEYIAKYRNLTPEWLELDLPSITQPFAPWLVGKQRPDTGVSAHLELDKANDAIVDWAFVTQPFQTATKPAATPPIELDRHLHESTVEWVDWNHLKVSRAATQTVDVASVINCASKILCRLPATPPPFIGSEHYLPLLDKSYFLPNSEATWGNLRVVNFIDSNTIRLAMHIAWPHETISPSQIADTENNISRCMDAAIKSTKGTKHGNFFMKAFLWAAWHRIAMLHRYSRLGMQLRNPDSVIWYPRMGIIGTSLMKKMSVKEVWEFTPAYMCNWAFRLVSEDQAAFPPDFRALTERFADVFGHLDPRCITRTGHEQCQCEGDTPEKCMRFAGAVIHDQSAHAAPCQGGCNKLTWDEASYQSLPVEKGRAVSLTDSSETSIRYISAGPTTMAVTHVWSHGQGGRPEFYDSPGGEYSGGYNSCLHFRFKRICEEIGCDSYWMDTPCIPSDHALRSEEISHINDVFLDSKVTLVCDRDIMTLDVENPTMQTMESILATVLVCDWNVRAWTLLEAFRATNIHLLGKDDKTISLQDILMSVWRSGDISLGNLFFTIPHLIPTPNHHRASDREGNKTLKTLDVAKAAAVLKNRHASRPDDDIVIWSLLCEEKPSQTPKDLWVSIQQKNVRTEVSTAFLMSKAPRVQGVPGLSWAPMRPNLPTESEYSIDFGNSFTIDHDNCTKGTITKRGLIAKWRIAIFPMNLKSTVNLASTSKSTRHLGTLASRYLQGYRWGAIIQPSQDARSFLDLGQLKKGTAENLLVAILGTRDQRIEPLYTPRNLLMQNPNATKWTWVGVHEWQAKQAELPLMRPETILIS</sequence>
<organism evidence="1 2">
    <name type="scientific">Podospora fimiseda</name>
    <dbReference type="NCBI Taxonomy" id="252190"/>
    <lineage>
        <taxon>Eukaryota</taxon>
        <taxon>Fungi</taxon>
        <taxon>Dikarya</taxon>
        <taxon>Ascomycota</taxon>
        <taxon>Pezizomycotina</taxon>
        <taxon>Sordariomycetes</taxon>
        <taxon>Sordariomycetidae</taxon>
        <taxon>Sordariales</taxon>
        <taxon>Podosporaceae</taxon>
        <taxon>Podospora</taxon>
    </lineage>
</organism>
<dbReference type="AlphaFoldDB" id="A0AAN7BRS4"/>